<feature type="region of interest" description="Disordered" evidence="4">
    <location>
        <begin position="370"/>
        <end position="402"/>
    </location>
</feature>
<dbReference type="PANTHER" id="PTHR30158">
    <property type="entry name" value="ACRA/E-RELATED COMPONENT OF DRUG EFFLUX TRANSPORTER"/>
    <property type="match status" value="1"/>
</dbReference>
<feature type="domain" description="Multidrug resistance protein MdtA-like barrel-sandwich hybrid" evidence="6">
    <location>
        <begin position="71"/>
        <end position="213"/>
    </location>
</feature>
<feature type="domain" description="Multidrug resistance protein MdtA-like alpha-helical hairpin" evidence="5">
    <location>
        <begin position="112"/>
        <end position="181"/>
    </location>
</feature>
<reference evidence="9 10" key="1">
    <citation type="submission" date="2024-11" db="EMBL/GenBank/DDBJ databases">
        <authorList>
            <person name="Kaparullina E.N."/>
            <person name="Delegan Y.A."/>
            <person name="Doronina N.V."/>
        </authorList>
    </citation>
    <scope>NUCLEOTIDE SEQUENCE [LARGE SCALE GENOMIC DNA]</scope>
    <source>
        <strain evidence="9 10">7sh_L</strain>
    </source>
</reference>
<dbReference type="Pfam" id="PF25917">
    <property type="entry name" value="BSH_RND"/>
    <property type="match status" value="1"/>
</dbReference>
<proteinExistence type="inferred from homology"/>
<evidence type="ECO:0000259" key="6">
    <source>
        <dbReference type="Pfam" id="PF25917"/>
    </source>
</evidence>
<dbReference type="SUPFAM" id="SSF111369">
    <property type="entry name" value="HlyD-like secretion proteins"/>
    <property type="match status" value="1"/>
</dbReference>
<dbReference type="Gene3D" id="2.40.50.100">
    <property type="match status" value="1"/>
</dbReference>
<name>A0ABW8GIZ8_9PROT</name>
<feature type="domain" description="Multidrug resistance protein MdtA-like C-terminal permuted SH3" evidence="8">
    <location>
        <begin position="306"/>
        <end position="363"/>
    </location>
</feature>
<gene>
    <name evidence="9" type="ORF">ACIKP9_03750</name>
</gene>
<dbReference type="RefSeq" id="WP_400879464.1">
    <property type="nucleotide sequence ID" value="NZ_JBIWXY010000001.1"/>
</dbReference>
<dbReference type="Gene3D" id="1.10.287.470">
    <property type="entry name" value="Helix hairpin bin"/>
    <property type="match status" value="1"/>
</dbReference>
<keyword evidence="10" id="KW-1185">Reference proteome</keyword>
<feature type="coiled-coil region" evidence="3">
    <location>
        <begin position="112"/>
        <end position="139"/>
    </location>
</feature>
<accession>A0ABW8GIZ8</accession>
<evidence type="ECO:0000256" key="4">
    <source>
        <dbReference type="SAM" id="MobiDB-lite"/>
    </source>
</evidence>
<dbReference type="InterPro" id="IPR006143">
    <property type="entry name" value="RND_pump_MFP"/>
</dbReference>
<dbReference type="InterPro" id="IPR058627">
    <property type="entry name" value="MdtA-like_C"/>
</dbReference>
<evidence type="ECO:0000256" key="2">
    <source>
        <dbReference type="ARBA" id="ARBA00009477"/>
    </source>
</evidence>
<dbReference type="InterPro" id="IPR058624">
    <property type="entry name" value="MdtA-like_HH"/>
</dbReference>
<dbReference type="EMBL" id="JBIWXY010000001">
    <property type="protein sequence ID" value="MFJ5445333.1"/>
    <property type="molecule type" value="Genomic_DNA"/>
</dbReference>
<dbReference type="Pfam" id="PF25944">
    <property type="entry name" value="Beta-barrel_RND"/>
    <property type="match status" value="1"/>
</dbReference>
<dbReference type="Proteomes" id="UP001617669">
    <property type="component" value="Unassembled WGS sequence"/>
</dbReference>
<evidence type="ECO:0000259" key="7">
    <source>
        <dbReference type="Pfam" id="PF25944"/>
    </source>
</evidence>
<evidence type="ECO:0000313" key="10">
    <source>
        <dbReference type="Proteomes" id="UP001617669"/>
    </source>
</evidence>
<dbReference type="Gene3D" id="2.40.420.20">
    <property type="match status" value="1"/>
</dbReference>
<comment type="caution">
    <text evidence="9">The sequence shown here is derived from an EMBL/GenBank/DDBJ whole genome shotgun (WGS) entry which is preliminary data.</text>
</comment>
<dbReference type="Gene3D" id="2.40.30.170">
    <property type="match status" value="1"/>
</dbReference>
<evidence type="ECO:0000313" key="9">
    <source>
        <dbReference type="EMBL" id="MFJ5445333.1"/>
    </source>
</evidence>
<sequence length="402" mass="42980">MSQVHTNTRRFDLNKKILLAVMAACTLASCGKGEQQAAQAGPQALPVSVVELQPASVPVSAEAVAQTEGAREVEIRPRVGGILLKRLYEEGSSVKEGQVLFQIDPEPYQIALEQAKGQLAQAQAKIAQTQREAGRLKGLLESNSISQREYDNATSDNDVAKASLVQAQASVREAELNLSYTKVTAPVGGVSGRFQFSEGALVSANSSLLTTVVQLSPIWVRFSLSDNEIQQLGGPVTEKTVKKISLKLPDGSEYGETGKLNFASSQIDPALGTQQLRATFANADKKLLPGQFVRAKVVVGERDGVFLVPQVAVMNSQQGRFVYVLDESNHATVRPVVTGDWMGRDWVILKGLNAGEKVVVDNLIKIRPGAPLQPHPAAGPQDAATGKVEPQKSAANTSRKLA</sequence>
<organism evidence="9 10">
    <name type="scientific">Methylobacillus methanolivorans</name>
    <dbReference type="NCBI Taxonomy" id="1848927"/>
    <lineage>
        <taxon>Bacteria</taxon>
        <taxon>Pseudomonadati</taxon>
        <taxon>Pseudomonadota</taxon>
        <taxon>Betaproteobacteria</taxon>
        <taxon>Nitrosomonadales</taxon>
        <taxon>Methylophilaceae</taxon>
        <taxon>Methylobacillus</taxon>
    </lineage>
</organism>
<feature type="compositionally biased region" description="Polar residues" evidence="4">
    <location>
        <begin position="393"/>
        <end position="402"/>
    </location>
</feature>
<protein>
    <submittedName>
        <fullName evidence="9">Efflux RND transporter periplasmic adaptor subunit</fullName>
    </submittedName>
</protein>
<dbReference type="InterPro" id="IPR058625">
    <property type="entry name" value="MdtA-like_BSH"/>
</dbReference>
<dbReference type="NCBIfam" id="TIGR01730">
    <property type="entry name" value="RND_mfp"/>
    <property type="match status" value="1"/>
</dbReference>
<dbReference type="Pfam" id="PF25967">
    <property type="entry name" value="RND-MFP_C"/>
    <property type="match status" value="1"/>
</dbReference>
<evidence type="ECO:0000259" key="5">
    <source>
        <dbReference type="Pfam" id="PF25876"/>
    </source>
</evidence>
<comment type="similarity">
    <text evidence="2">Belongs to the membrane fusion protein (MFP) (TC 8.A.1) family.</text>
</comment>
<dbReference type="InterPro" id="IPR058626">
    <property type="entry name" value="MdtA-like_b-barrel"/>
</dbReference>
<evidence type="ECO:0000256" key="1">
    <source>
        <dbReference type="ARBA" id="ARBA00004196"/>
    </source>
</evidence>
<keyword evidence="3" id="KW-0175">Coiled coil</keyword>
<dbReference type="Pfam" id="PF25876">
    <property type="entry name" value="HH_MFP_RND"/>
    <property type="match status" value="1"/>
</dbReference>
<feature type="domain" description="Multidrug resistance protein MdtA-like beta-barrel" evidence="7">
    <location>
        <begin position="217"/>
        <end position="300"/>
    </location>
</feature>
<comment type="subcellular location">
    <subcellularLocation>
        <location evidence="1">Cell envelope</location>
    </subcellularLocation>
</comment>
<evidence type="ECO:0000256" key="3">
    <source>
        <dbReference type="SAM" id="Coils"/>
    </source>
</evidence>
<evidence type="ECO:0000259" key="8">
    <source>
        <dbReference type="Pfam" id="PF25967"/>
    </source>
</evidence>